<dbReference type="Proteomes" id="UP000467132">
    <property type="component" value="Unassembled WGS sequence"/>
</dbReference>
<dbReference type="AlphaFoldDB" id="A0A845QW09"/>
<dbReference type="InterPro" id="IPR039421">
    <property type="entry name" value="Type_1_exporter"/>
</dbReference>
<keyword evidence="3" id="KW-1003">Cell membrane</keyword>
<comment type="subcellular location">
    <subcellularLocation>
        <location evidence="1">Cell membrane</location>
        <topology evidence="1">Multi-pass membrane protein</topology>
    </subcellularLocation>
</comment>
<evidence type="ECO:0000256" key="1">
    <source>
        <dbReference type="ARBA" id="ARBA00004651"/>
    </source>
</evidence>
<keyword evidence="13" id="KW-1185">Reference proteome</keyword>
<dbReference type="Gene3D" id="1.20.1560.10">
    <property type="entry name" value="ABC transporter type 1, transmembrane domain"/>
    <property type="match status" value="1"/>
</dbReference>
<dbReference type="PANTHER" id="PTHR43394:SF1">
    <property type="entry name" value="ATP-BINDING CASSETTE SUB-FAMILY B MEMBER 10, MITOCHONDRIAL"/>
    <property type="match status" value="1"/>
</dbReference>
<evidence type="ECO:0000256" key="7">
    <source>
        <dbReference type="ARBA" id="ARBA00022989"/>
    </source>
</evidence>
<keyword evidence="7 9" id="KW-1133">Transmembrane helix</keyword>
<evidence type="ECO:0000256" key="3">
    <source>
        <dbReference type="ARBA" id="ARBA00022475"/>
    </source>
</evidence>
<feature type="transmembrane region" description="Helical" evidence="9">
    <location>
        <begin position="64"/>
        <end position="84"/>
    </location>
</feature>
<feature type="transmembrane region" description="Helical" evidence="9">
    <location>
        <begin position="138"/>
        <end position="161"/>
    </location>
</feature>
<name>A0A845QW09_9CLOT</name>
<dbReference type="OrthoDB" id="2657866at2"/>
<keyword evidence="8 9" id="KW-0472">Membrane</keyword>
<dbReference type="SUPFAM" id="SSF52540">
    <property type="entry name" value="P-loop containing nucleoside triphosphate hydrolases"/>
    <property type="match status" value="1"/>
</dbReference>
<evidence type="ECO:0000259" key="10">
    <source>
        <dbReference type="PROSITE" id="PS50893"/>
    </source>
</evidence>
<dbReference type="Gene3D" id="3.40.50.300">
    <property type="entry name" value="P-loop containing nucleotide triphosphate hydrolases"/>
    <property type="match status" value="1"/>
</dbReference>
<dbReference type="GO" id="GO:0005524">
    <property type="term" value="F:ATP binding"/>
    <property type="evidence" value="ECO:0007669"/>
    <property type="project" value="UniProtKB-KW"/>
</dbReference>
<protein>
    <submittedName>
        <fullName evidence="12">ABC transporter ATP-binding protein</fullName>
    </submittedName>
</protein>
<feature type="transmembrane region" description="Helical" evidence="9">
    <location>
        <begin position="21"/>
        <end position="44"/>
    </location>
</feature>
<dbReference type="FunFam" id="3.40.50.300:FF:000854">
    <property type="entry name" value="Multidrug ABC transporter ATP-binding protein"/>
    <property type="match status" value="1"/>
</dbReference>
<dbReference type="GO" id="GO:0005886">
    <property type="term" value="C:plasma membrane"/>
    <property type="evidence" value="ECO:0007669"/>
    <property type="project" value="UniProtKB-SubCell"/>
</dbReference>
<proteinExistence type="predicted"/>
<dbReference type="InterPro" id="IPR003593">
    <property type="entry name" value="AAA+_ATPase"/>
</dbReference>
<dbReference type="InterPro" id="IPR011527">
    <property type="entry name" value="ABC1_TM_dom"/>
</dbReference>
<comment type="caution">
    <text evidence="12">The sequence shown here is derived from an EMBL/GenBank/DDBJ whole genome shotgun (WGS) entry which is preliminary data.</text>
</comment>
<dbReference type="InterPro" id="IPR027417">
    <property type="entry name" value="P-loop_NTPase"/>
</dbReference>
<dbReference type="PROSITE" id="PS50893">
    <property type="entry name" value="ABC_TRANSPORTER_2"/>
    <property type="match status" value="1"/>
</dbReference>
<evidence type="ECO:0000313" key="13">
    <source>
        <dbReference type="Proteomes" id="UP000467132"/>
    </source>
</evidence>
<keyword evidence="2" id="KW-0813">Transport</keyword>
<keyword evidence="6 12" id="KW-0067">ATP-binding</keyword>
<feature type="transmembrane region" description="Helical" evidence="9">
    <location>
        <begin position="246"/>
        <end position="267"/>
    </location>
</feature>
<evidence type="ECO:0000256" key="5">
    <source>
        <dbReference type="ARBA" id="ARBA00022741"/>
    </source>
</evidence>
<feature type="domain" description="ABC transmembrane type-1" evidence="11">
    <location>
        <begin position="29"/>
        <end position="301"/>
    </location>
</feature>
<evidence type="ECO:0000259" key="11">
    <source>
        <dbReference type="PROSITE" id="PS50929"/>
    </source>
</evidence>
<organism evidence="12 13">
    <name type="scientific">Senegalia massiliensis</name>
    <dbReference type="NCBI Taxonomy" id="1720316"/>
    <lineage>
        <taxon>Bacteria</taxon>
        <taxon>Bacillati</taxon>
        <taxon>Bacillota</taxon>
        <taxon>Clostridia</taxon>
        <taxon>Eubacteriales</taxon>
        <taxon>Clostridiaceae</taxon>
        <taxon>Senegalia</taxon>
    </lineage>
</organism>
<dbReference type="Pfam" id="PF00005">
    <property type="entry name" value="ABC_tran"/>
    <property type="match status" value="1"/>
</dbReference>
<dbReference type="PANTHER" id="PTHR43394">
    <property type="entry name" value="ATP-DEPENDENT PERMEASE MDL1, MITOCHONDRIAL"/>
    <property type="match status" value="1"/>
</dbReference>
<dbReference type="SUPFAM" id="SSF90123">
    <property type="entry name" value="ABC transporter transmembrane region"/>
    <property type="match status" value="1"/>
</dbReference>
<keyword evidence="5" id="KW-0547">Nucleotide-binding</keyword>
<evidence type="ECO:0000313" key="12">
    <source>
        <dbReference type="EMBL" id="NBI06441.1"/>
    </source>
</evidence>
<evidence type="ECO:0000256" key="6">
    <source>
        <dbReference type="ARBA" id="ARBA00022840"/>
    </source>
</evidence>
<dbReference type="SMART" id="SM00382">
    <property type="entry name" value="AAA"/>
    <property type="match status" value="1"/>
</dbReference>
<feature type="domain" description="ABC transporter" evidence="10">
    <location>
        <begin position="341"/>
        <end position="575"/>
    </location>
</feature>
<dbReference type="PROSITE" id="PS50929">
    <property type="entry name" value="ABC_TM1F"/>
    <property type="match status" value="1"/>
</dbReference>
<dbReference type="InterPro" id="IPR003439">
    <property type="entry name" value="ABC_transporter-like_ATP-bd"/>
</dbReference>
<accession>A0A845QW09</accession>
<dbReference type="Pfam" id="PF00664">
    <property type="entry name" value="ABC_membrane"/>
    <property type="match status" value="1"/>
</dbReference>
<dbReference type="GO" id="GO:0015421">
    <property type="term" value="F:ABC-type oligopeptide transporter activity"/>
    <property type="evidence" value="ECO:0007669"/>
    <property type="project" value="TreeGrafter"/>
</dbReference>
<dbReference type="EMBL" id="QXXA01000006">
    <property type="protein sequence ID" value="NBI06441.1"/>
    <property type="molecule type" value="Genomic_DNA"/>
</dbReference>
<gene>
    <name evidence="12" type="ORF">D3Z33_06145</name>
</gene>
<evidence type="ECO:0000256" key="9">
    <source>
        <dbReference type="SAM" id="Phobius"/>
    </source>
</evidence>
<sequence>MIEENIKIKHREKKFFLNELFKVKILWMIFIFISILESISFLGIPYLIKLTIDSLIKNTMPLELIKIVMLMILLNCLQFILKVIREYIHVKLLLKVEKNIKNELFNKTLKLPISFFKKYNEGDIFTIINNDVGVVQDFIATILPMSIYNLLMIFGITTLLFYLSVRLTLLVVSIYIFVLILNRLYSEKIKVFHQNQQIMRSKYNTFFYDSISKVKTIQLFNYKKYIKEIFLENITKLQEKIIKSNMATITSGAIVGWLIFTGTIMIFGYGGYLYLNDLITIGGIVAFSSYYARLNEPISFIKNIHFSLQRSKVSYKRISKILYQHSVETNNNFSIDQFESLEFKDVNFIYKDNICLFKNLNFTIDKNENVAIVGKNGDGKSTIIDIISGFYTVSKGQVLINGYNIFDMNIDLWRDKIGIVPQKSIFFKNTIIENIRLNNENYKIEDVIKVCKTVGMHEYINSLPNKYYTNLIDNANNLSGGQRQRLSIARVLLRNPEVIIFDEMSTGLDALASSQLTNIISNVSSNRTCIYITHDLREIKKFDKIIVLNNGLIESFGNHSSLVNVSETYQTLYNHSMQKEGV</sequence>
<feature type="transmembrane region" description="Helical" evidence="9">
    <location>
        <begin position="167"/>
        <end position="185"/>
    </location>
</feature>
<dbReference type="InterPro" id="IPR036640">
    <property type="entry name" value="ABC1_TM_sf"/>
</dbReference>
<dbReference type="PROSITE" id="PS00211">
    <property type="entry name" value="ABC_TRANSPORTER_1"/>
    <property type="match status" value="1"/>
</dbReference>
<dbReference type="GO" id="GO:0016887">
    <property type="term" value="F:ATP hydrolysis activity"/>
    <property type="evidence" value="ECO:0007669"/>
    <property type="project" value="InterPro"/>
</dbReference>
<keyword evidence="4 9" id="KW-0812">Transmembrane</keyword>
<reference evidence="12 13" key="1">
    <citation type="submission" date="2018-08" db="EMBL/GenBank/DDBJ databases">
        <title>Murine metabolic-syndrome-specific gut microbial biobank.</title>
        <authorList>
            <person name="Liu C."/>
        </authorList>
    </citation>
    <scope>NUCLEOTIDE SEQUENCE [LARGE SCALE GENOMIC DNA]</scope>
    <source>
        <strain evidence="12 13">583</strain>
    </source>
</reference>
<evidence type="ECO:0000256" key="2">
    <source>
        <dbReference type="ARBA" id="ARBA00022448"/>
    </source>
</evidence>
<evidence type="ECO:0000256" key="4">
    <source>
        <dbReference type="ARBA" id="ARBA00022692"/>
    </source>
</evidence>
<dbReference type="RefSeq" id="WP_160196922.1">
    <property type="nucleotide sequence ID" value="NZ_QXXA01000006.1"/>
</dbReference>
<dbReference type="CDD" id="cd07346">
    <property type="entry name" value="ABC_6TM_exporters"/>
    <property type="match status" value="1"/>
</dbReference>
<evidence type="ECO:0000256" key="8">
    <source>
        <dbReference type="ARBA" id="ARBA00023136"/>
    </source>
</evidence>
<dbReference type="InterPro" id="IPR017871">
    <property type="entry name" value="ABC_transporter-like_CS"/>
</dbReference>